<sequence>MCLAVSDSNCHVAKYVADRLIDTDMPILTDFSKSSVGRKMKRFHKKKIPFVITLA</sequence>
<evidence type="ECO:0000259" key="1">
    <source>
        <dbReference type="Pfam" id="PF03129"/>
    </source>
</evidence>
<feature type="domain" description="Anticodon-binding" evidence="1">
    <location>
        <begin position="11"/>
        <end position="54"/>
    </location>
</feature>
<gene>
    <name evidence="2" type="ORF">F0225_11540</name>
</gene>
<evidence type="ECO:0000313" key="2">
    <source>
        <dbReference type="EMBL" id="NOH71964.1"/>
    </source>
</evidence>
<name>A0A7Y4A0R7_9VIBR</name>
<organism evidence="2 3">
    <name type="scientific">Vibrio pectenicida</name>
    <dbReference type="NCBI Taxonomy" id="62763"/>
    <lineage>
        <taxon>Bacteria</taxon>
        <taxon>Pseudomonadati</taxon>
        <taxon>Pseudomonadota</taxon>
        <taxon>Gammaproteobacteria</taxon>
        <taxon>Vibrionales</taxon>
        <taxon>Vibrionaceae</taxon>
        <taxon>Vibrio</taxon>
    </lineage>
</organism>
<dbReference type="AlphaFoldDB" id="A0A7Y4A0R7"/>
<dbReference type="Pfam" id="PF03129">
    <property type="entry name" value="HGTP_anticodon"/>
    <property type="match status" value="1"/>
</dbReference>
<reference evidence="2 3" key="1">
    <citation type="submission" date="2019-09" db="EMBL/GenBank/DDBJ databases">
        <title>Draft genome sequencing and comparative genomics of hatchery-associated Vibrios.</title>
        <authorList>
            <person name="Kehlet-Delgado H."/>
            <person name="Mueller R.S."/>
        </authorList>
    </citation>
    <scope>NUCLEOTIDE SEQUENCE [LARGE SCALE GENOMIC DNA]</scope>
    <source>
        <strain evidence="2 3">99-46-Y</strain>
    </source>
</reference>
<dbReference type="InterPro" id="IPR004154">
    <property type="entry name" value="Anticodon-bd"/>
</dbReference>
<accession>A0A7Y4A0R7</accession>
<proteinExistence type="predicted"/>
<protein>
    <recommendedName>
        <fullName evidence="1">Anticodon-binding domain-containing protein</fullName>
    </recommendedName>
</protein>
<dbReference type="SUPFAM" id="SSF52954">
    <property type="entry name" value="Class II aaRS ABD-related"/>
    <property type="match status" value="1"/>
</dbReference>
<comment type="caution">
    <text evidence="2">The sequence shown here is derived from an EMBL/GenBank/DDBJ whole genome shotgun (WGS) entry which is preliminary data.</text>
</comment>
<dbReference type="Proteomes" id="UP000565719">
    <property type="component" value="Unassembled WGS sequence"/>
</dbReference>
<dbReference type="EMBL" id="VTXC01000028">
    <property type="protein sequence ID" value="NOH71964.1"/>
    <property type="molecule type" value="Genomic_DNA"/>
</dbReference>
<evidence type="ECO:0000313" key="3">
    <source>
        <dbReference type="Proteomes" id="UP000565719"/>
    </source>
</evidence>